<dbReference type="SUPFAM" id="SSF51735">
    <property type="entry name" value="NAD(P)-binding Rossmann-fold domains"/>
    <property type="match status" value="1"/>
</dbReference>
<evidence type="ECO:0000313" key="2">
    <source>
        <dbReference type="EMBL" id="MBB3325370.1"/>
    </source>
</evidence>
<dbReference type="EC" id="5.1.3.2" evidence="2"/>
<keyword evidence="3" id="KW-1185">Reference proteome</keyword>
<dbReference type="AlphaFoldDB" id="A0A7W5P5D7"/>
<keyword evidence="2" id="KW-0413">Isomerase</keyword>
<organism evidence="2 3">
    <name type="scientific">Microlunatus antarcticus</name>
    <dbReference type="NCBI Taxonomy" id="53388"/>
    <lineage>
        <taxon>Bacteria</taxon>
        <taxon>Bacillati</taxon>
        <taxon>Actinomycetota</taxon>
        <taxon>Actinomycetes</taxon>
        <taxon>Propionibacteriales</taxon>
        <taxon>Propionibacteriaceae</taxon>
        <taxon>Microlunatus</taxon>
    </lineage>
</organism>
<name>A0A7W5P5D7_9ACTN</name>
<feature type="domain" description="NAD-dependent epimerase/dehydratase" evidence="1">
    <location>
        <begin position="9"/>
        <end position="200"/>
    </location>
</feature>
<evidence type="ECO:0000259" key="1">
    <source>
        <dbReference type="Pfam" id="PF01370"/>
    </source>
</evidence>
<reference evidence="2 3" key="1">
    <citation type="submission" date="2020-08" db="EMBL/GenBank/DDBJ databases">
        <title>Sequencing the genomes of 1000 actinobacteria strains.</title>
        <authorList>
            <person name="Klenk H.-P."/>
        </authorList>
    </citation>
    <scope>NUCLEOTIDE SEQUENCE [LARGE SCALE GENOMIC DNA]</scope>
    <source>
        <strain evidence="2 3">DSM 11053</strain>
    </source>
</reference>
<dbReference type="Proteomes" id="UP000565572">
    <property type="component" value="Unassembled WGS sequence"/>
</dbReference>
<sequence>MTPPRDDLGRATFVRADIRSPAIAKVVQGRGVDTVVHMAIVATPAGESGRASARETAKEINVIGTMQLLAACQRAATFRKLVVQSSVSVYGASPRDPAAFTEEDSARVQPRTGFGHDAIEIESYVRGFGRRRPDVVVTTLRLATLLGAGVDSRLARYLSLPVVPRVLGFDARLQLLHPDDAVRALELVVREDLPGTFNVAAPDVVTLSQAIRRMGRPTVGVPRGSAPLVASLFRSWRAADFSADQIDALTYGRVMDTSRFTEAGFVPCRSTAEALAEFVATAQPGLLSAERVEGAAGAVARFAERADRRADRHAARRAGRA</sequence>
<dbReference type="PANTHER" id="PTHR43245">
    <property type="entry name" value="BIFUNCTIONAL POLYMYXIN RESISTANCE PROTEIN ARNA"/>
    <property type="match status" value="1"/>
</dbReference>
<dbReference type="EMBL" id="JACHZG010000001">
    <property type="protein sequence ID" value="MBB3325370.1"/>
    <property type="molecule type" value="Genomic_DNA"/>
</dbReference>
<comment type="caution">
    <text evidence="2">The sequence shown here is derived from an EMBL/GenBank/DDBJ whole genome shotgun (WGS) entry which is preliminary data.</text>
</comment>
<protein>
    <submittedName>
        <fullName evidence="2">UDP-glucose 4-epimerase</fullName>
        <ecNumber evidence="2">5.1.3.2</ecNumber>
    </submittedName>
</protein>
<dbReference type="Pfam" id="PF01370">
    <property type="entry name" value="Epimerase"/>
    <property type="match status" value="1"/>
</dbReference>
<accession>A0A7W5P5D7</accession>
<dbReference type="InterPro" id="IPR050177">
    <property type="entry name" value="Lipid_A_modif_metabolic_enz"/>
</dbReference>
<dbReference type="GO" id="GO:0003978">
    <property type="term" value="F:UDP-glucose 4-epimerase activity"/>
    <property type="evidence" value="ECO:0007669"/>
    <property type="project" value="UniProtKB-EC"/>
</dbReference>
<evidence type="ECO:0000313" key="3">
    <source>
        <dbReference type="Proteomes" id="UP000565572"/>
    </source>
</evidence>
<dbReference type="InterPro" id="IPR036291">
    <property type="entry name" value="NAD(P)-bd_dom_sf"/>
</dbReference>
<dbReference type="PANTHER" id="PTHR43245:SF52">
    <property type="entry name" value="NAD-DEPENDENT EPIMERASE_DEHYDRATASE"/>
    <property type="match status" value="1"/>
</dbReference>
<dbReference type="InterPro" id="IPR001509">
    <property type="entry name" value="Epimerase_deHydtase"/>
</dbReference>
<proteinExistence type="predicted"/>
<gene>
    <name evidence="2" type="ORF">FHX39_000314</name>
</gene>
<dbReference type="Gene3D" id="3.40.50.720">
    <property type="entry name" value="NAD(P)-binding Rossmann-like Domain"/>
    <property type="match status" value="1"/>
</dbReference>